<keyword evidence="2" id="KW-1185">Reference proteome</keyword>
<gene>
    <name evidence="1" type="ORF">MRB53_009706</name>
</gene>
<name>A0ACC2LPR9_PERAE</name>
<evidence type="ECO:0000313" key="2">
    <source>
        <dbReference type="Proteomes" id="UP001234297"/>
    </source>
</evidence>
<dbReference type="EMBL" id="CM056811">
    <property type="protein sequence ID" value="KAJ8635439.1"/>
    <property type="molecule type" value="Genomic_DNA"/>
</dbReference>
<accession>A0ACC2LPR9</accession>
<sequence length="223" mass="23824">MEGVVSVLPSKTYQLHTTRSWDSLGFSEAMKRKLVKESDVIIGILDTGIWPEFESFKDEGFRPPPKKRKGIFQTDGNFTCNNKVIGARFYNGPGAKESSTRDSEGHGSHIASTVAGRSVEGVRLCKGCSSICKDCEVQVDILSISLGPAGASNYSSDSLAIGAFQAMLRGILTSQSASNLGPGGRSIVSVAPRVFSAAASGIDHHIITKAIMGDNNTFEVFKF</sequence>
<dbReference type="Proteomes" id="UP001234297">
    <property type="component" value="Chromosome 3"/>
</dbReference>
<organism evidence="1 2">
    <name type="scientific">Persea americana</name>
    <name type="common">Avocado</name>
    <dbReference type="NCBI Taxonomy" id="3435"/>
    <lineage>
        <taxon>Eukaryota</taxon>
        <taxon>Viridiplantae</taxon>
        <taxon>Streptophyta</taxon>
        <taxon>Embryophyta</taxon>
        <taxon>Tracheophyta</taxon>
        <taxon>Spermatophyta</taxon>
        <taxon>Magnoliopsida</taxon>
        <taxon>Magnoliidae</taxon>
        <taxon>Laurales</taxon>
        <taxon>Lauraceae</taxon>
        <taxon>Persea</taxon>
    </lineage>
</organism>
<comment type="caution">
    <text evidence="1">The sequence shown here is derived from an EMBL/GenBank/DDBJ whole genome shotgun (WGS) entry which is preliminary data.</text>
</comment>
<reference evidence="1 2" key="1">
    <citation type="journal article" date="2022" name="Hortic Res">
        <title>A haplotype resolved chromosomal level avocado genome allows analysis of novel avocado genes.</title>
        <authorList>
            <person name="Nath O."/>
            <person name="Fletcher S.J."/>
            <person name="Hayward A."/>
            <person name="Shaw L.M."/>
            <person name="Masouleh A.K."/>
            <person name="Furtado A."/>
            <person name="Henry R.J."/>
            <person name="Mitter N."/>
        </authorList>
    </citation>
    <scope>NUCLEOTIDE SEQUENCE [LARGE SCALE GENOMIC DNA]</scope>
    <source>
        <strain evidence="2">cv. Hass</strain>
    </source>
</reference>
<protein>
    <submittedName>
        <fullName evidence="1">Uncharacterized protein</fullName>
    </submittedName>
</protein>
<evidence type="ECO:0000313" key="1">
    <source>
        <dbReference type="EMBL" id="KAJ8635439.1"/>
    </source>
</evidence>
<proteinExistence type="predicted"/>